<dbReference type="EMBL" id="BLIN01000007">
    <property type="protein sequence ID" value="GFE11772.1"/>
    <property type="molecule type" value="Genomic_DNA"/>
</dbReference>
<dbReference type="GeneID" id="96639123"/>
<gene>
    <name evidence="3" type="ORF">OG727_08220</name>
    <name evidence="2" type="ORF">Scani_80400</name>
</gene>
<evidence type="ECO:0000313" key="5">
    <source>
        <dbReference type="Proteomes" id="UP001432292"/>
    </source>
</evidence>
<feature type="transmembrane region" description="Helical" evidence="1">
    <location>
        <begin position="55"/>
        <end position="73"/>
    </location>
</feature>
<evidence type="ECO:0000313" key="3">
    <source>
        <dbReference type="EMBL" id="WUS22260.1"/>
    </source>
</evidence>
<dbReference type="AlphaFoldDB" id="A0A640SLZ7"/>
<keyword evidence="5" id="KW-1185">Reference proteome</keyword>
<accession>A0A640SLZ7</accession>
<name>A0A640SLZ7_9ACTN</name>
<dbReference type="Proteomes" id="UP001432292">
    <property type="component" value="Chromosome"/>
</dbReference>
<evidence type="ECO:0000256" key="1">
    <source>
        <dbReference type="SAM" id="Phobius"/>
    </source>
</evidence>
<keyword evidence="1" id="KW-1133">Transmembrane helix</keyword>
<protein>
    <submittedName>
        <fullName evidence="2">Uncharacterized protein</fullName>
    </submittedName>
</protein>
<dbReference type="Proteomes" id="UP000435837">
    <property type="component" value="Unassembled WGS sequence"/>
</dbReference>
<reference evidence="3" key="2">
    <citation type="submission" date="2022-10" db="EMBL/GenBank/DDBJ databases">
        <title>The complete genomes of actinobacterial strains from the NBC collection.</title>
        <authorList>
            <person name="Joergensen T.S."/>
            <person name="Alvarez Arevalo M."/>
            <person name="Sterndorff E.B."/>
            <person name="Faurdal D."/>
            <person name="Vuksanovic O."/>
            <person name="Mourched A.-S."/>
            <person name="Charusanti P."/>
            <person name="Shaw S."/>
            <person name="Blin K."/>
            <person name="Weber T."/>
        </authorList>
    </citation>
    <scope>NUCLEOTIDE SEQUENCE</scope>
    <source>
        <strain evidence="3">NBC_01256</strain>
    </source>
</reference>
<keyword evidence="1" id="KW-0472">Membrane</keyword>
<evidence type="ECO:0000313" key="2">
    <source>
        <dbReference type="EMBL" id="GFE11772.1"/>
    </source>
</evidence>
<reference evidence="2 4" key="1">
    <citation type="submission" date="2019-12" db="EMBL/GenBank/DDBJ databases">
        <title>Whole genome shotgun sequence of Streptomyces caniferus NBRC 15389.</title>
        <authorList>
            <person name="Ichikawa N."/>
            <person name="Kimura A."/>
            <person name="Kitahashi Y."/>
            <person name="Komaki H."/>
            <person name="Tamura T."/>
        </authorList>
    </citation>
    <scope>NUCLEOTIDE SEQUENCE [LARGE SCALE GENOMIC DNA]</scope>
    <source>
        <strain evidence="2 4">NBRC 15389</strain>
    </source>
</reference>
<feature type="transmembrane region" description="Helical" evidence="1">
    <location>
        <begin position="25"/>
        <end position="43"/>
    </location>
</feature>
<proteinExistence type="predicted"/>
<dbReference type="EMBL" id="CP108473">
    <property type="protein sequence ID" value="WUS22260.1"/>
    <property type="molecule type" value="Genomic_DNA"/>
</dbReference>
<evidence type="ECO:0000313" key="4">
    <source>
        <dbReference type="Proteomes" id="UP000435837"/>
    </source>
</evidence>
<keyword evidence="1" id="KW-0812">Transmembrane</keyword>
<organism evidence="2 4">
    <name type="scientific">Streptomyces caniferus</name>
    <dbReference type="NCBI Taxonomy" id="285557"/>
    <lineage>
        <taxon>Bacteria</taxon>
        <taxon>Bacillati</taxon>
        <taxon>Actinomycetota</taxon>
        <taxon>Actinomycetes</taxon>
        <taxon>Kitasatosporales</taxon>
        <taxon>Streptomycetaceae</taxon>
        <taxon>Streptomyces</taxon>
    </lineage>
</organism>
<sequence>MKYVWLFGWIRHAEAFGYSHGPLPGTIGTIALLLTALVLGFALHRVDWIRRLRYAAPAVAVAAFGAGVAWLASS</sequence>
<dbReference type="RefSeq" id="WP_159482759.1">
    <property type="nucleotide sequence ID" value="NZ_BAAATH010000008.1"/>
</dbReference>